<feature type="transmembrane region" description="Helical" evidence="1">
    <location>
        <begin position="160"/>
        <end position="186"/>
    </location>
</feature>
<feature type="transmembrane region" description="Helical" evidence="1">
    <location>
        <begin position="64"/>
        <end position="89"/>
    </location>
</feature>
<dbReference type="AlphaFoldDB" id="A0A6L9S5N2"/>
<feature type="transmembrane region" description="Helical" evidence="1">
    <location>
        <begin position="198"/>
        <end position="215"/>
    </location>
</feature>
<protein>
    <submittedName>
        <fullName evidence="2">PrsW family intramembrane metalloprotease</fullName>
    </submittedName>
</protein>
<proteinExistence type="predicted"/>
<keyword evidence="2" id="KW-0645">Protease</keyword>
<dbReference type="Pfam" id="PF13367">
    <property type="entry name" value="PrsW-protease"/>
    <property type="match status" value="1"/>
</dbReference>
<feature type="transmembrane region" description="Helical" evidence="1">
    <location>
        <begin position="34"/>
        <end position="52"/>
    </location>
</feature>
<keyword evidence="1" id="KW-0812">Transmembrane</keyword>
<accession>A0A6L9S5N2</accession>
<dbReference type="GO" id="GO:0008237">
    <property type="term" value="F:metallopeptidase activity"/>
    <property type="evidence" value="ECO:0007669"/>
    <property type="project" value="UniProtKB-KW"/>
</dbReference>
<organism evidence="2 3">
    <name type="scientific">Phytoactinopolyspora halotolerans</name>
    <dbReference type="NCBI Taxonomy" id="1981512"/>
    <lineage>
        <taxon>Bacteria</taxon>
        <taxon>Bacillati</taxon>
        <taxon>Actinomycetota</taxon>
        <taxon>Actinomycetes</taxon>
        <taxon>Jiangellales</taxon>
        <taxon>Jiangellaceae</taxon>
        <taxon>Phytoactinopolyspora</taxon>
    </lineage>
</organism>
<gene>
    <name evidence="2" type="ORF">G1H10_07700</name>
</gene>
<dbReference type="PANTHER" id="PTHR36844">
    <property type="entry name" value="PROTEASE PRSW"/>
    <property type="match status" value="1"/>
</dbReference>
<keyword evidence="1" id="KW-1133">Transmembrane helix</keyword>
<keyword evidence="2" id="KW-0482">Metalloprotease</keyword>
<keyword evidence="1" id="KW-0472">Membrane</keyword>
<dbReference type="PANTHER" id="PTHR36844:SF1">
    <property type="entry name" value="PROTEASE PRSW"/>
    <property type="match status" value="1"/>
</dbReference>
<evidence type="ECO:0000313" key="3">
    <source>
        <dbReference type="Proteomes" id="UP000475214"/>
    </source>
</evidence>
<feature type="transmembrane region" description="Helical" evidence="1">
    <location>
        <begin position="129"/>
        <end position="148"/>
    </location>
</feature>
<comment type="caution">
    <text evidence="2">The sequence shown here is derived from an EMBL/GenBank/DDBJ whole genome shotgun (WGS) entry which is preliminary data.</text>
</comment>
<keyword evidence="2" id="KW-0378">Hydrolase</keyword>
<evidence type="ECO:0000256" key="1">
    <source>
        <dbReference type="SAM" id="Phobius"/>
    </source>
</evidence>
<dbReference type="EMBL" id="JAAGOA010000004">
    <property type="protein sequence ID" value="NEE00051.1"/>
    <property type="molecule type" value="Genomic_DNA"/>
</dbReference>
<feature type="transmembrane region" description="Helical" evidence="1">
    <location>
        <begin position="227"/>
        <end position="248"/>
    </location>
</feature>
<evidence type="ECO:0000313" key="2">
    <source>
        <dbReference type="EMBL" id="NEE00051.1"/>
    </source>
</evidence>
<dbReference type="Proteomes" id="UP000475214">
    <property type="component" value="Unassembled WGS sequence"/>
</dbReference>
<feature type="transmembrane region" description="Helical" evidence="1">
    <location>
        <begin position="95"/>
        <end position="117"/>
    </location>
</feature>
<reference evidence="2 3" key="1">
    <citation type="submission" date="2020-02" db="EMBL/GenBank/DDBJ databases">
        <authorList>
            <person name="Li X.-J."/>
            <person name="Han X.-M."/>
        </authorList>
    </citation>
    <scope>NUCLEOTIDE SEQUENCE [LARGE SCALE GENOMIC DNA]</scope>
    <source>
        <strain evidence="2 3">CCTCC AB 2017055</strain>
    </source>
</reference>
<dbReference type="GO" id="GO:0006508">
    <property type="term" value="P:proteolysis"/>
    <property type="evidence" value="ECO:0007669"/>
    <property type="project" value="UniProtKB-KW"/>
</dbReference>
<keyword evidence="3" id="KW-1185">Reference proteome</keyword>
<name>A0A6L9S5N2_9ACTN</name>
<dbReference type="InterPro" id="IPR026898">
    <property type="entry name" value="PrsW"/>
</dbReference>
<sequence>MFWPILGAVVASGCVVGVVGMAVSEISGGTMVGATMLALLPVMLLVSTFLWLDRWEPEPGWNLLFAFLWGAGVATLGAILINSAVGVTYGPMASAVVSAPLVEEALKGSFLVGMLWWNRQQLDGVVDGVVYAGMIAAGFAYVENIFYLGRAFEIDPSEGWFTFILRGVVSPFAHPLFTVFTGLAVGIAAHRRDALSRLIVPLLGYALAVALHALWNGAAVWDDGEAFFSIYALVMVPLFLGMIVLAAWQRRRERRIVQDYLPRFAAAGWIGWNEVPWLASMSGRFRWRRSVQARAGSRAARAVREYQTVVTELAFLSDRISRGMVGHHAPQWYAQVMHELAVARAEAFGAPGVVVPAAPRRTTLRGAHPGPPSR</sequence>